<name>A0A0J9W705_FUSO4</name>
<dbReference type="KEGG" id="fox:FOXG_22300"/>
<dbReference type="Proteomes" id="UP000009097">
    <property type="component" value="Unassembled WGS sequence"/>
</dbReference>
<sequence>MALTVVRRSEDKVDSSDMLRRWRFLNFSNLGFMHSWLMHGPRRAQFGPFLCQNFTWAPTVPKSPIRPTERPHMCCSLGPKPDGVSPIQEPGAFVHTHSPMKAEIGRFFVLDVCPPILQTIRASSSLWQSRVYLTAEAWPGTKAAAAANLGRYEPTHGQICPP</sequence>
<dbReference type="GeneID" id="28963006"/>
<dbReference type="RefSeq" id="XP_018256642.1">
    <property type="nucleotide sequence ID" value="XM_018402693.1"/>
</dbReference>
<proteinExistence type="predicted"/>
<dbReference type="VEuPathDB" id="FungiDB:FOXG_22300"/>
<dbReference type="RefSeq" id="XP_018256643.1">
    <property type="nucleotide sequence ID" value="XM_018402694.1"/>
</dbReference>
<dbReference type="EMBL" id="DS231727">
    <property type="protein sequence ID" value="KNB18598.1"/>
    <property type="molecule type" value="Genomic_DNA"/>
</dbReference>
<reference evidence="1" key="2">
    <citation type="journal article" date="2010" name="Nature">
        <title>Comparative genomics reveals mobile pathogenicity chromosomes in Fusarium.</title>
        <authorList>
            <person name="Ma L.J."/>
            <person name="van der Does H.C."/>
            <person name="Borkovich K.A."/>
            <person name="Coleman J.J."/>
            <person name="Daboussi M.J."/>
            <person name="Di Pietro A."/>
            <person name="Dufresne M."/>
            <person name="Freitag M."/>
            <person name="Grabherr M."/>
            <person name="Henrissat B."/>
            <person name="Houterman P.M."/>
            <person name="Kang S."/>
            <person name="Shim W.B."/>
            <person name="Woloshuk C."/>
            <person name="Xie X."/>
            <person name="Xu J.R."/>
            <person name="Antoniw J."/>
            <person name="Baker S.E."/>
            <person name="Bluhm B.H."/>
            <person name="Breakspear A."/>
            <person name="Brown D.W."/>
            <person name="Butchko R.A."/>
            <person name="Chapman S."/>
            <person name="Coulson R."/>
            <person name="Coutinho P.M."/>
            <person name="Danchin E.G."/>
            <person name="Diener A."/>
            <person name="Gale L.R."/>
            <person name="Gardiner D.M."/>
            <person name="Goff S."/>
            <person name="Hammond-Kosack K.E."/>
            <person name="Hilburn K."/>
            <person name="Hua-Van A."/>
            <person name="Jonkers W."/>
            <person name="Kazan K."/>
            <person name="Kodira C.D."/>
            <person name="Koehrsen M."/>
            <person name="Kumar L."/>
            <person name="Lee Y.H."/>
            <person name="Li L."/>
            <person name="Manners J.M."/>
            <person name="Miranda-Saavedra D."/>
            <person name="Mukherjee M."/>
            <person name="Park G."/>
            <person name="Park J."/>
            <person name="Park S.Y."/>
            <person name="Proctor R.H."/>
            <person name="Regev A."/>
            <person name="Ruiz-Roldan M.C."/>
            <person name="Sain D."/>
            <person name="Sakthikumar S."/>
            <person name="Sykes S."/>
            <person name="Schwartz D.C."/>
            <person name="Turgeon B.G."/>
            <person name="Wapinski I."/>
            <person name="Yoder O."/>
            <person name="Young S."/>
            <person name="Zeng Q."/>
            <person name="Zhou S."/>
            <person name="Galagan J."/>
            <person name="Cuomo C.A."/>
            <person name="Kistler H.C."/>
            <person name="Rep M."/>
        </authorList>
    </citation>
    <scope>NUCLEOTIDE SEQUENCE [LARGE SCALE GENOMIC DNA]</scope>
    <source>
        <strain evidence="1">4287</strain>
    </source>
</reference>
<accession>A0A0J9W705</accession>
<reference evidence="1" key="1">
    <citation type="submission" date="2007-04" db="EMBL/GenBank/DDBJ databases">
        <authorList>
            <consortium name="The Broad Institute Genome Sequencing Platform"/>
            <person name="Birren B."/>
            <person name="Lander E."/>
            <person name="Galagan J."/>
            <person name="Nusbaum C."/>
            <person name="Devon K."/>
            <person name="Ma L.-J."/>
            <person name="Jaffe D."/>
            <person name="Butler J."/>
            <person name="Alvarez P."/>
            <person name="Gnerre S."/>
            <person name="Grabherr M."/>
            <person name="Kleber M."/>
            <person name="Mauceli E."/>
            <person name="Brockman W."/>
            <person name="MacCallum I.A."/>
            <person name="Young S."/>
            <person name="LaButti K."/>
            <person name="DeCaprio D."/>
            <person name="Crawford M."/>
            <person name="Koehrsen M."/>
            <person name="Engels R."/>
            <person name="Montgomery P."/>
            <person name="Pearson M."/>
            <person name="Howarth C."/>
            <person name="Larson L."/>
            <person name="White J."/>
            <person name="O'Leary S."/>
            <person name="Kodira C."/>
            <person name="Zeng Q."/>
            <person name="Yandava C."/>
            <person name="Alvarado L."/>
            <person name="Kistler C."/>
            <person name="Shim W.-B."/>
            <person name="Kang S."/>
            <person name="Woloshuk C."/>
        </authorList>
    </citation>
    <scope>NUCLEOTIDE SEQUENCE</scope>
    <source>
        <strain evidence="1">4287</strain>
    </source>
</reference>
<protein>
    <submittedName>
        <fullName evidence="1">Uncharacterized protein</fullName>
    </submittedName>
</protein>
<gene>
    <name evidence="1" type="ORF">FOXG_22300</name>
</gene>
<dbReference type="AlphaFoldDB" id="A0A0J9W705"/>
<evidence type="ECO:0000313" key="2">
    <source>
        <dbReference type="Proteomes" id="UP000009097"/>
    </source>
</evidence>
<dbReference type="EMBL" id="DS231727">
    <property type="protein sequence ID" value="KNB18597.1"/>
    <property type="molecule type" value="Genomic_DNA"/>
</dbReference>
<evidence type="ECO:0000313" key="1">
    <source>
        <dbReference type="EMBL" id="KNB18598.1"/>
    </source>
</evidence>
<organism evidence="1 2">
    <name type="scientific">Fusarium oxysporum f. sp. lycopersici (strain 4287 / CBS 123668 / FGSC 9935 / NRRL 34936)</name>
    <name type="common">Fusarium vascular wilt of tomato</name>
    <dbReference type="NCBI Taxonomy" id="426428"/>
    <lineage>
        <taxon>Eukaryota</taxon>
        <taxon>Fungi</taxon>
        <taxon>Dikarya</taxon>
        <taxon>Ascomycota</taxon>
        <taxon>Pezizomycotina</taxon>
        <taxon>Sordariomycetes</taxon>
        <taxon>Hypocreomycetidae</taxon>
        <taxon>Hypocreales</taxon>
        <taxon>Nectriaceae</taxon>
        <taxon>Fusarium</taxon>
        <taxon>Fusarium oxysporum species complex</taxon>
    </lineage>
</organism>